<reference evidence="3" key="1">
    <citation type="journal article" date="2019" name="Int. J. Syst. Evol. Microbiol.">
        <title>The Global Catalogue of Microorganisms (GCM) 10K type strain sequencing project: providing services to taxonomists for standard genome sequencing and annotation.</title>
        <authorList>
            <consortium name="The Broad Institute Genomics Platform"/>
            <consortium name="The Broad Institute Genome Sequencing Center for Infectious Disease"/>
            <person name="Wu L."/>
            <person name="Ma J."/>
        </authorList>
    </citation>
    <scope>NUCLEOTIDE SEQUENCE [LARGE SCALE GENOMIC DNA]</scope>
    <source>
        <strain evidence="3">JCM 14370</strain>
    </source>
</reference>
<feature type="region of interest" description="Disordered" evidence="1">
    <location>
        <begin position="110"/>
        <end position="137"/>
    </location>
</feature>
<dbReference type="Proteomes" id="UP000632222">
    <property type="component" value="Unassembled WGS sequence"/>
</dbReference>
<gene>
    <name evidence="2" type="ORF">GCM10008938_32610</name>
</gene>
<proteinExistence type="predicted"/>
<name>A0ABQ2D2Y9_9DEIO</name>
<evidence type="ECO:0000313" key="3">
    <source>
        <dbReference type="Proteomes" id="UP000632222"/>
    </source>
</evidence>
<protein>
    <submittedName>
        <fullName evidence="2">Uncharacterized protein</fullName>
    </submittedName>
</protein>
<sequence length="137" mass="15481">MKLRLADIQKKQEDRLACLSYLYQQNEMDNIFSVSFEELQEVMHLGAAELNKILIYLNDRKLIDLNGGHRILNAGIVEVETAIQFPGFRTMHFMGSVTNIFYGPTQMQQGAGNMQHISHTPAFQPSSEPLDDPGSPQ</sequence>
<feature type="compositionally biased region" description="Polar residues" evidence="1">
    <location>
        <begin position="110"/>
        <end position="127"/>
    </location>
</feature>
<evidence type="ECO:0000313" key="2">
    <source>
        <dbReference type="EMBL" id="GGJ43780.1"/>
    </source>
</evidence>
<comment type="caution">
    <text evidence="2">The sequence shown here is derived from an EMBL/GenBank/DDBJ whole genome shotgun (WGS) entry which is preliminary data.</text>
</comment>
<accession>A0ABQ2D2Y9</accession>
<evidence type="ECO:0000256" key="1">
    <source>
        <dbReference type="SAM" id="MobiDB-lite"/>
    </source>
</evidence>
<dbReference type="EMBL" id="BMOD01000014">
    <property type="protein sequence ID" value="GGJ43780.1"/>
    <property type="molecule type" value="Genomic_DNA"/>
</dbReference>
<organism evidence="2 3">
    <name type="scientific">Deinococcus roseus</name>
    <dbReference type="NCBI Taxonomy" id="392414"/>
    <lineage>
        <taxon>Bacteria</taxon>
        <taxon>Thermotogati</taxon>
        <taxon>Deinococcota</taxon>
        <taxon>Deinococci</taxon>
        <taxon>Deinococcales</taxon>
        <taxon>Deinococcaceae</taxon>
        <taxon>Deinococcus</taxon>
    </lineage>
</organism>
<keyword evidence="3" id="KW-1185">Reference proteome</keyword>